<protein>
    <recommendedName>
        <fullName evidence="6">F-box domain-containing protein</fullName>
    </recommendedName>
</protein>
<dbReference type="PANTHER" id="PTHR13318">
    <property type="entry name" value="PARTNER OF PAIRED, ISOFORM B-RELATED"/>
    <property type="match status" value="1"/>
</dbReference>
<dbReference type="GO" id="GO:0005930">
    <property type="term" value="C:axoneme"/>
    <property type="evidence" value="ECO:0007669"/>
    <property type="project" value="UniProtKB-SubCell"/>
</dbReference>
<dbReference type="EMBL" id="FNXT01000859">
    <property type="protein sequence ID" value="SZX68441.1"/>
    <property type="molecule type" value="Genomic_DNA"/>
</dbReference>
<name>A0A383VIH7_TETOB</name>
<evidence type="ECO:0000256" key="1">
    <source>
        <dbReference type="ARBA" id="ARBA00004430"/>
    </source>
</evidence>
<sequence>MSDSSAASGGLQLSDAGWGDLPADLLQCIGGMIGPTPSNVNSASLVCKAWKQGIPAGVQTLELDVHPSEAAWAAKCQQLAALTPSLSSCKAYVSTAVPKLEFGGKIEQLARQLKHIEHLNLQLSEGFELWLDSSSGHECFAGFSRLRSLTLSGGSFTQAAAQRLLQGLVLAIPQLEELHVLPEACCGLGDDEVTLLSQLQRLKVLEFRAYHLTAGGLTRLTGQLPQLASLSCHGLDTCLDAATASCFAACPSLRELHLGMDYELPESAMQQLRDVAGDVSMRFRWTDKLTGLLRTARFYLHARLVRLDLGCVRLARDPSMVLMEPLASLTALSDLRMSVYSNGDSTLTLQLSELSALSNLQVLHLTKQHAYFPEQRRMAESSIAVPLSAEAAARLAAGCRKLRALRLCLGSSDVTAEGLAELRQFSSLRSLSVNAEPFGSPPQPVALDLLQLPKGLTQLELRNVDITTSPAAFVAAAAAASTLSNVSAFAQQQPGGLAFAAVAGSSSAAAAAAAGVYAQAAAGMLPLPRARADAAAAVLGQLASLKLESCRLRSRQLEALALALPSLQQLKLCHVSGLCDEGVEALSRLTGLVELSVVAPHNKALTQSSLALLAPLRSLRYLTWQSDDLTALGPVAAAYQHFTSLRRLKLSCTHATLQHACGSKGQEKLRQRMPYCNLNLIC</sequence>
<organism evidence="2 5">
    <name type="scientific">Tetradesmus obliquus</name>
    <name type="common">Green alga</name>
    <name type="synonym">Acutodesmus obliquus</name>
    <dbReference type="NCBI Taxonomy" id="3088"/>
    <lineage>
        <taxon>Eukaryota</taxon>
        <taxon>Viridiplantae</taxon>
        <taxon>Chlorophyta</taxon>
        <taxon>core chlorophytes</taxon>
        <taxon>Chlorophyceae</taxon>
        <taxon>CS clade</taxon>
        <taxon>Sphaeropleales</taxon>
        <taxon>Scenedesmaceae</taxon>
        <taxon>Tetradesmus</taxon>
    </lineage>
</organism>
<dbReference type="GO" id="GO:0031146">
    <property type="term" value="P:SCF-dependent proteasomal ubiquitin-dependent protein catabolic process"/>
    <property type="evidence" value="ECO:0007669"/>
    <property type="project" value="TreeGrafter"/>
</dbReference>
<evidence type="ECO:0000313" key="3">
    <source>
        <dbReference type="EMBL" id="SZX68441.1"/>
    </source>
</evidence>
<evidence type="ECO:0000313" key="2">
    <source>
        <dbReference type="EMBL" id="SZX64639.1"/>
    </source>
</evidence>
<dbReference type="Proteomes" id="UP000256970">
    <property type="component" value="Unassembled WGS sequence"/>
</dbReference>
<evidence type="ECO:0000313" key="4">
    <source>
        <dbReference type="EMBL" id="SZX77268.1"/>
    </source>
</evidence>
<evidence type="ECO:0000313" key="5">
    <source>
        <dbReference type="Proteomes" id="UP000256970"/>
    </source>
</evidence>
<dbReference type="SUPFAM" id="SSF52047">
    <property type="entry name" value="RNI-like"/>
    <property type="match status" value="1"/>
</dbReference>
<accession>A0A383VIH7</accession>
<dbReference type="Gene3D" id="3.80.10.10">
    <property type="entry name" value="Ribonuclease Inhibitor"/>
    <property type="match status" value="3"/>
</dbReference>
<gene>
    <name evidence="4" type="ORF">BQ4739_LOCUS17628</name>
    <name evidence="2" type="ORF">BQ4739_LOCUS5136</name>
    <name evidence="3" type="ORF">BQ4739_LOCUS8790</name>
</gene>
<dbReference type="GO" id="GO:0019005">
    <property type="term" value="C:SCF ubiquitin ligase complex"/>
    <property type="evidence" value="ECO:0007669"/>
    <property type="project" value="TreeGrafter"/>
</dbReference>
<evidence type="ECO:0008006" key="6">
    <source>
        <dbReference type="Google" id="ProtNLM"/>
    </source>
</evidence>
<dbReference type="EMBL" id="FNXT01001280">
    <property type="protein sequence ID" value="SZX77268.1"/>
    <property type="molecule type" value="Genomic_DNA"/>
</dbReference>
<dbReference type="EMBL" id="FNXT01000429">
    <property type="protein sequence ID" value="SZX64639.1"/>
    <property type="molecule type" value="Genomic_DNA"/>
</dbReference>
<proteinExistence type="predicted"/>
<keyword evidence="5" id="KW-1185">Reference proteome</keyword>
<dbReference type="InterPro" id="IPR032675">
    <property type="entry name" value="LRR_dom_sf"/>
</dbReference>
<dbReference type="PANTHER" id="PTHR13318:SF95">
    <property type="entry name" value="F-BOX PROTEIN YLR352W"/>
    <property type="match status" value="1"/>
</dbReference>
<comment type="subcellular location">
    <subcellularLocation>
        <location evidence="1">Cytoplasm</location>
        <location evidence="1">Cytoskeleton</location>
        <location evidence="1">Cilium axoneme</location>
    </subcellularLocation>
</comment>
<reference evidence="2 5" key="1">
    <citation type="submission" date="2016-10" db="EMBL/GenBank/DDBJ databases">
        <authorList>
            <person name="Cai Z."/>
        </authorList>
    </citation>
    <scope>NUCLEOTIDE SEQUENCE [LARGE SCALE GENOMIC DNA]</scope>
</reference>
<dbReference type="AlphaFoldDB" id="A0A383VIH7"/>